<evidence type="ECO:0000256" key="2">
    <source>
        <dbReference type="ARBA" id="ARBA00005904"/>
    </source>
</evidence>
<feature type="compositionally biased region" description="Basic residues" evidence="4">
    <location>
        <begin position="133"/>
        <end position="143"/>
    </location>
</feature>
<evidence type="ECO:0000256" key="3">
    <source>
        <dbReference type="ARBA" id="ARBA00023242"/>
    </source>
</evidence>
<dbReference type="Proteomes" id="UP001187531">
    <property type="component" value="Unassembled WGS sequence"/>
</dbReference>
<dbReference type="PANTHER" id="PTHR14369:SF0">
    <property type="entry name" value="SURFEIT LOCUS PROTEIN 6"/>
    <property type="match status" value="1"/>
</dbReference>
<accession>A0AA88LES9</accession>
<dbReference type="GO" id="GO:0005730">
    <property type="term" value="C:nucleolus"/>
    <property type="evidence" value="ECO:0007669"/>
    <property type="project" value="TreeGrafter"/>
</dbReference>
<feature type="domain" description="Ribosomal RNA-processing protein 14/surfeit locus protein 6 C-terminal" evidence="5">
    <location>
        <begin position="20"/>
        <end position="177"/>
    </location>
</feature>
<comment type="caution">
    <text evidence="6">The sequence shown here is derived from an EMBL/GenBank/DDBJ whole genome shotgun (WGS) entry which is preliminary data.</text>
</comment>
<evidence type="ECO:0000313" key="6">
    <source>
        <dbReference type="EMBL" id="KAK2723854.1"/>
    </source>
</evidence>
<keyword evidence="7" id="KW-1185">Reference proteome</keyword>
<dbReference type="GO" id="GO:0003723">
    <property type="term" value="F:RNA binding"/>
    <property type="evidence" value="ECO:0007669"/>
    <property type="project" value="TreeGrafter"/>
</dbReference>
<sequence length="191" mass="22579">MKVNSKQKHASSRNDSAGWQDLDVKPNIEDLCIKTAQIQKGTLEFNKIEFGRQTEDEKAKFKKKRKLSRDPFKALSKLEETKDRIKRLEEQGKLHIAESIVNRRAWQAALLKSEGLKVKDNIDLVRKSVKRKLNQKEKSRKNWQQRIKAQEHAKETKQKKRRENIKKKKDQKKQKQLKKLVKKGRYVKGVI</sequence>
<comment type="subcellular location">
    <subcellularLocation>
        <location evidence="1">Nucleus</location>
    </subcellularLocation>
</comment>
<evidence type="ECO:0000313" key="7">
    <source>
        <dbReference type="Proteomes" id="UP001187531"/>
    </source>
</evidence>
<evidence type="ECO:0000259" key="5">
    <source>
        <dbReference type="Pfam" id="PF04935"/>
    </source>
</evidence>
<reference evidence="6" key="1">
    <citation type="submission" date="2023-07" db="EMBL/GenBank/DDBJ databases">
        <title>Chromosome-level genome assembly of Artemia franciscana.</title>
        <authorList>
            <person name="Jo E."/>
        </authorList>
    </citation>
    <scope>NUCLEOTIDE SEQUENCE</scope>
    <source>
        <tissue evidence="6">Whole body</tissue>
    </source>
</reference>
<dbReference type="InterPro" id="IPR029190">
    <property type="entry name" value="Rrp14/SURF6_C"/>
</dbReference>
<evidence type="ECO:0000256" key="1">
    <source>
        <dbReference type="ARBA" id="ARBA00004123"/>
    </source>
</evidence>
<dbReference type="GO" id="GO:0042274">
    <property type="term" value="P:ribosomal small subunit biogenesis"/>
    <property type="evidence" value="ECO:0007669"/>
    <property type="project" value="TreeGrafter"/>
</dbReference>
<comment type="similarity">
    <text evidence="2">Belongs to the SURF6 family.</text>
</comment>
<name>A0AA88LES9_ARTSF</name>
<proteinExistence type="inferred from homology"/>
<organism evidence="6 7">
    <name type="scientific">Artemia franciscana</name>
    <name type="common">Brine shrimp</name>
    <name type="synonym">Artemia sanfranciscana</name>
    <dbReference type="NCBI Taxonomy" id="6661"/>
    <lineage>
        <taxon>Eukaryota</taxon>
        <taxon>Metazoa</taxon>
        <taxon>Ecdysozoa</taxon>
        <taxon>Arthropoda</taxon>
        <taxon>Crustacea</taxon>
        <taxon>Branchiopoda</taxon>
        <taxon>Anostraca</taxon>
        <taxon>Artemiidae</taxon>
        <taxon>Artemia</taxon>
    </lineage>
</organism>
<feature type="compositionally biased region" description="Basic residues" evidence="4">
    <location>
        <begin position="157"/>
        <end position="191"/>
    </location>
</feature>
<keyword evidence="3" id="KW-0539">Nucleus</keyword>
<gene>
    <name evidence="6" type="ORF">QYM36_002266</name>
</gene>
<dbReference type="Pfam" id="PF04935">
    <property type="entry name" value="SURF6"/>
    <property type="match status" value="1"/>
</dbReference>
<feature type="region of interest" description="Disordered" evidence="4">
    <location>
        <begin position="133"/>
        <end position="191"/>
    </location>
</feature>
<protein>
    <recommendedName>
        <fullName evidence="5">Ribosomal RNA-processing protein 14/surfeit locus protein 6 C-terminal domain-containing protein</fullName>
    </recommendedName>
</protein>
<dbReference type="EMBL" id="JAVRJZ010000004">
    <property type="protein sequence ID" value="KAK2723855.1"/>
    <property type="molecule type" value="Genomic_DNA"/>
</dbReference>
<dbReference type="GO" id="GO:0003677">
    <property type="term" value="F:DNA binding"/>
    <property type="evidence" value="ECO:0007669"/>
    <property type="project" value="TreeGrafter"/>
</dbReference>
<feature type="region of interest" description="Disordered" evidence="4">
    <location>
        <begin position="1"/>
        <end position="21"/>
    </location>
</feature>
<evidence type="ECO:0000256" key="4">
    <source>
        <dbReference type="SAM" id="MobiDB-lite"/>
    </source>
</evidence>
<dbReference type="GO" id="GO:0042273">
    <property type="term" value="P:ribosomal large subunit biogenesis"/>
    <property type="evidence" value="ECO:0007669"/>
    <property type="project" value="TreeGrafter"/>
</dbReference>
<dbReference type="EMBL" id="JAVRJZ010000004">
    <property type="protein sequence ID" value="KAK2723854.1"/>
    <property type="molecule type" value="Genomic_DNA"/>
</dbReference>
<dbReference type="PANTHER" id="PTHR14369">
    <property type="entry name" value="SURFEIT LOCUS PROTEIN 6"/>
    <property type="match status" value="1"/>
</dbReference>
<dbReference type="AlphaFoldDB" id="A0AA88LES9"/>
<feature type="compositionally biased region" description="Basic residues" evidence="4">
    <location>
        <begin position="1"/>
        <end position="11"/>
    </location>
</feature>
<dbReference type="InterPro" id="IPR007019">
    <property type="entry name" value="SURF6"/>
</dbReference>